<dbReference type="Proteomes" id="UP000770015">
    <property type="component" value="Unassembled WGS sequence"/>
</dbReference>
<sequence>MGPGYDDMVEVYDLAIRGSPSPQKWGFFIFRTTYKDEGLWNNYITHIRHQASLFLRRQEHASELMSHLNLTVMDDATLLDGASKDEVREIFRKMVYKLPEEGDPANGIPDADEREDTPRYTQCVYVDDECLESYSQLDWGKVGELRQRLKLDEKEDFTWFEPDPFLIVLNCQDDDDERLSRYPEDEDAAPDIEEGMEEVDMSWMPVECRWLTLFYAKLVADWYDYWEDGFYFCNPGEDEPMRPWRDALDV</sequence>
<dbReference type="AlphaFoldDB" id="A0A9P8V2R7"/>
<protein>
    <submittedName>
        <fullName evidence="1">Uncharacterized protein</fullName>
    </submittedName>
</protein>
<evidence type="ECO:0000313" key="2">
    <source>
        <dbReference type="Proteomes" id="UP000770015"/>
    </source>
</evidence>
<reference evidence="1" key="1">
    <citation type="journal article" date="2021" name="Nat. Commun.">
        <title>Genetic determinants of endophytism in the Arabidopsis root mycobiome.</title>
        <authorList>
            <person name="Mesny F."/>
            <person name="Miyauchi S."/>
            <person name="Thiergart T."/>
            <person name="Pickel B."/>
            <person name="Atanasova L."/>
            <person name="Karlsson M."/>
            <person name="Huettel B."/>
            <person name="Barry K.W."/>
            <person name="Haridas S."/>
            <person name="Chen C."/>
            <person name="Bauer D."/>
            <person name="Andreopoulos W."/>
            <person name="Pangilinan J."/>
            <person name="LaButti K."/>
            <person name="Riley R."/>
            <person name="Lipzen A."/>
            <person name="Clum A."/>
            <person name="Drula E."/>
            <person name="Henrissat B."/>
            <person name="Kohler A."/>
            <person name="Grigoriev I.V."/>
            <person name="Martin F.M."/>
            <person name="Hacquard S."/>
        </authorList>
    </citation>
    <scope>NUCLEOTIDE SEQUENCE</scope>
    <source>
        <strain evidence="1">MPI-SDFR-AT-0117</strain>
    </source>
</reference>
<proteinExistence type="predicted"/>
<name>A0A9P8V2R7_9PEZI</name>
<keyword evidence="2" id="KW-1185">Reference proteome</keyword>
<dbReference type="OrthoDB" id="4424523at2759"/>
<gene>
    <name evidence="1" type="ORF">F5X68DRAFT_237134</name>
</gene>
<accession>A0A9P8V2R7</accession>
<organism evidence="1 2">
    <name type="scientific">Plectosphaerella plurivora</name>
    <dbReference type="NCBI Taxonomy" id="936078"/>
    <lineage>
        <taxon>Eukaryota</taxon>
        <taxon>Fungi</taxon>
        <taxon>Dikarya</taxon>
        <taxon>Ascomycota</taxon>
        <taxon>Pezizomycotina</taxon>
        <taxon>Sordariomycetes</taxon>
        <taxon>Hypocreomycetidae</taxon>
        <taxon>Glomerellales</taxon>
        <taxon>Plectosphaerellaceae</taxon>
        <taxon>Plectosphaerella</taxon>
    </lineage>
</organism>
<evidence type="ECO:0000313" key="1">
    <source>
        <dbReference type="EMBL" id="KAH6665328.1"/>
    </source>
</evidence>
<comment type="caution">
    <text evidence="1">The sequence shown here is derived from an EMBL/GenBank/DDBJ whole genome shotgun (WGS) entry which is preliminary data.</text>
</comment>
<dbReference type="EMBL" id="JAGSXJ010000038">
    <property type="protein sequence ID" value="KAH6665328.1"/>
    <property type="molecule type" value="Genomic_DNA"/>
</dbReference>